<dbReference type="STRING" id="29421.B2M20_03385"/>
<evidence type="ECO:0000313" key="4">
    <source>
        <dbReference type="EMBL" id="OPH84021.1"/>
    </source>
</evidence>
<dbReference type="EMBL" id="MWPQ01000010">
    <property type="protein sequence ID" value="OPH84021.1"/>
    <property type="molecule type" value="Genomic_DNA"/>
</dbReference>
<organism evidence="4 5">
    <name type="scientific">Nitrobacter vulgaris</name>
    <dbReference type="NCBI Taxonomy" id="29421"/>
    <lineage>
        <taxon>Bacteria</taxon>
        <taxon>Pseudomonadati</taxon>
        <taxon>Pseudomonadota</taxon>
        <taxon>Alphaproteobacteria</taxon>
        <taxon>Hyphomicrobiales</taxon>
        <taxon>Nitrobacteraceae</taxon>
        <taxon>Nitrobacter</taxon>
    </lineage>
</organism>
<feature type="compositionally biased region" description="Gly residues" evidence="3">
    <location>
        <begin position="256"/>
        <end position="265"/>
    </location>
</feature>
<dbReference type="PANTHER" id="PTHR38340">
    <property type="entry name" value="S-LAYER PROTEIN"/>
    <property type="match status" value="1"/>
</dbReference>
<name>A0A1V4I1A7_NITVU</name>
<dbReference type="InterPro" id="IPR001343">
    <property type="entry name" value="Hemolysn_Ca-bd"/>
</dbReference>
<dbReference type="GO" id="GO:0005509">
    <property type="term" value="F:calcium ion binding"/>
    <property type="evidence" value="ECO:0007669"/>
    <property type="project" value="InterPro"/>
</dbReference>
<dbReference type="InterPro" id="IPR050557">
    <property type="entry name" value="RTX_toxin/Mannuronan_C5-epim"/>
</dbReference>
<keyword evidence="5" id="KW-1185">Reference proteome</keyword>
<dbReference type="PANTHER" id="PTHR38340:SF1">
    <property type="entry name" value="S-LAYER PROTEIN"/>
    <property type="match status" value="1"/>
</dbReference>
<dbReference type="InterPro" id="IPR011049">
    <property type="entry name" value="Serralysin-like_metalloprot_C"/>
</dbReference>
<dbReference type="Gene3D" id="2.150.10.10">
    <property type="entry name" value="Serralysin-like metalloprotease, C-terminal"/>
    <property type="match status" value="2"/>
</dbReference>
<evidence type="ECO:0000256" key="2">
    <source>
        <dbReference type="ARBA" id="ARBA00022525"/>
    </source>
</evidence>
<dbReference type="SUPFAM" id="SSF51120">
    <property type="entry name" value="beta-Roll"/>
    <property type="match status" value="1"/>
</dbReference>
<accession>A0A1V4I1A7</accession>
<dbReference type="RefSeq" id="WP_079445693.1">
    <property type="nucleotide sequence ID" value="NZ_MWPQ01000010.1"/>
</dbReference>
<reference evidence="4 5" key="1">
    <citation type="submission" date="2017-02" db="EMBL/GenBank/DDBJ databases">
        <title>Genome sequence of the nitrite-oxidizing bacterium Nitrobacter vulgaris strain Ab1.</title>
        <authorList>
            <person name="Mellbye B.L."/>
            <person name="Davis E.W."/>
            <person name="Spieck E."/>
            <person name="Chang J.H."/>
            <person name="Bottomley P.J."/>
            <person name="Sayavedra-Soto L.A."/>
        </authorList>
    </citation>
    <scope>NUCLEOTIDE SEQUENCE [LARGE SCALE GENOMIC DNA]</scope>
    <source>
        <strain evidence="4 5">Ab1</strain>
    </source>
</reference>
<dbReference type="PROSITE" id="PS00330">
    <property type="entry name" value="HEMOLYSIN_CALCIUM"/>
    <property type="match status" value="1"/>
</dbReference>
<dbReference type="Pfam" id="PF00353">
    <property type="entry name" value="HemolysinCabind"/>
    <property type="match status" value="4"/>
</dbReference>
<keyword evidence="2" id="KW-0964">Secreted</keyword>
<comment type="subcellular location">
    <subcellularLocation>
        <location evidence="1">Secreted</location>
    </subcellularLocation>
</comment>
<sequence>MAVSYLTKTELGEFLHNNGNIEAGVRSALIDSLEQSGVFNEGDNSARGWLESGPFAGGAVPPVVQILDVSNSTSVQTNPNLKAIVLDDHSARLNVTGGDNDIFVAAGRGNDTINLRDSGDDTVYGGGGNDVIRGGHGDSSLFGGAGNDSIYGGTGNDTLDGGAGNDLLVSGALAGGGGGGGGGNARVASADDSTFGDNDRGRGRDGGRGDDRGGGRGDDRDGGRGDDRGGGRGDGHGGGRGDDHGGGRGDDHGGGHGHGGGGNNGGNNNDVEGHSTLIGGAGNDTLVGVQGDVMQGGAGNDHFRLSGGGDGNSTLEGGGGNDTFRIESHSGSDTIFGGNGNDSAEFVGRSFFDVAKIDVDESTSTYTLHFNDEQTVAVNGVEELHFSDQVVTLPKLS</sequence>
<protein>
    <submittedName>
        <fullName evidence="4">Calcium-binding protein</fullName>
    </submittedName>
</protein>
<dbReference type="AlphaFoldDB" id="A0A1V4I1A7"/>
<dbReference type="GO" id="GO:0005576">
    <property type="term" value="C:extracellular region"/>
    <property type="evidence" value="ECO:0007669"/>
    <property type="project" value="UniProtKB-SubCell"/>
</dbReference>
<evidence type="ECO:0000256" key="1">
    <source>
        <dbReference type="ARBA" id="ARBA00004613"/>
    </source>
</evidence>
<comment type="caution">
    <text evidence="4">The sequence shown here is derived from an EMBL/GenBank/DDBJ whole genome shotgun (WGS) entry which is preliminary data.</text>
</comment>
<dbReference type="InterPro" id="IPR018511">
    <property type="entry name" value="Hemolysin-typ_Ca-bd_CS"/>
</dbReference>
<dbReference type="PRINTS" id="PR00313">
    <property type="entry name" value="CABNDNGRPT"/>
</dbReference>
<feature type="compositionally biased region" description="Gly residues" evidence="3">
    <location>
        <begin position="306"/>
        <end position="321"/>
    </location>
</feature>
<gene>
    <name evidence="4" type="ORF">B2M20_03385</name>
</gene>
<dbReference type="Proteomes" id="UP000189940">
    <property type="component" value="Unassembled WGS sequence"/>
</dbReference>
<dbReference type="OrthoDB" id="6305173at2"/>
<proteinExistence type="predicted"/>
<feature type="compositionally biased region" description="Basic and acidic residues" evidence="3">
    <location>
        <begin position="197"/>
        <end position="254"/>
    </location>
</feature>
<evidence type="ECO:0000256" key="3">
    <source>
        <dbReference type="SAM" id="MobiDB-lite"/>
    </source>
</evidence>
<evidence type="ECO:0000313" key="5">
    <source>
        <dbReference type="Proteomes" id="UP000189940"/>
    </source>
</evidence>
<feature type="region of interest" description="Disordered" evidence="3">
    <location>
        <begin position="177"/>
        <end position="321"/>
    </location>
</feature>